<name>A0ABU5CLP1_9BACI</name>
<evidence type="ECO:0000259" key="1">
    <source>
        <dbReference type="Pfam" id="PF22007"/>
    </source>
</evidence>
<organism evidence="2 3">
    <name type="scientific">Tigheibacillus jepli</name>
    <dbReference type="NCBI Taxonomy" id="3035914"/>
    <lineage>
        <taxon>Bacteria</taxon>
        <taxon>Bacillati</taxon>
        <taxon>Bacillota</taxon>
        <taxon>Bacilli</taxon>
        <taxon>Bacillales</taxon>
        <taxon>Bacillaceae</taxon>
        <taxon>Tigheibacillus</taxon>
    </lineage>
</organism>
<comment type="caution">
    <text evidence="2">The sequence shown here is derived from an EMBL/GenBank/DDBJ whole genome shotgun (WGS) entry which is preliminary data.</text>
</comment>
<gene>
    <name evidence="2" type="ORF">P5G51_019070</name>
</gene>
<evidence type="ECO:0000313" key="3">
    <source>
        <dbReference type="Proteomes" id="UP001228376"/>
    </source>
</evidence>
<sequence>MAIALDHDSGMAVYQNMFEKIPDPVDYQEELLNTLQQLGGLPRIITNKKTAQLISPVAEKLNLDVIVLDRLPLVSEFMDQMHHYML</sequence>
<dbReference type="RefSeq" id="WP_320385168.1">
    <property type="nucleotide sequence ID" value="NZ_JAROCA020000003.1"/>
</dbReference>
<reference evidence="2 3" key="1">
    <citation type="submission" date="2023-10" db="EMBL/GenBank/DDBJ databases">
        <title>179-bfca-hs.</title>
        <authorList>
            <person name="Miliotis G."/>
            <person name="Sengupta P."/>
            <person name="Hameed A."/>
            <person name="Chuvochina M."/>
            <person name="Mcdonagh F."/>
            <person name="Simpson A.C."/>
            <person name="Singh N.K."/>
            <person name="Rekha P.D."/>
            <person name="Raman K."/>
            <person name="Hugenholtz P."/>
            <person name="Venkateswaran K."/>
        </authorList>
    </citation>
    <scope>NUCLEOTIDE SEQUENCE [LARGE SCALE GENOMIC DNA]</scope>
    <source>
        <strain evidence="2 3">179-BFC-A-HS</strain>
    </source>
</reference>
<feature type="domain" description="DUF6930" evidence="1">
    <location>
        <begin position="1"/>
        <end position="81"/>
    </location>
</feature>
<accession>A0ABU5CLP1</accession>
<keyword evidence="3" id="KW-1185">Reference proteome</keyword>
<dbReference type="EMBL" id="JAROCA020000003">
    <property type="protein sequence ID" value="MDY0407150.1"/>
    <property type="molecule type" value="Genomic_DNA"/>
</dbReference>
<dbReference type="Proteomes" id="UP001228376">
    <property type="component" value="Unassembled WGS sequence"/>
</dbReference>
<dbReference type="InterPro" id="IPR054216">
    <property type="entry name" value="DUF6930"/>
</dbReference>
<proteinExistence type="predicted"/>
<protein>
    <recommendedName>
        <fullName evidence="1">DUF6930 domain-containing protein</fullName>
    </recommendedName>
</protein>
<evidence type="ECO:0000313" key="2">
    <source>
        <dbReference type="EMBL" id="MDY0407150.1"/>
    </source>
</evidence>
<dbReference type="Pfam" id="PF22007">
    <property type="entry name" value="DUF6930"/>
    <property type="match status" value="1"/>
</dbReference>